<dbReference type="Pfam" id="PF01636">
    <property type="entry name" value="APH"/>
    <property type="match status" value="1"/>
</dbReference>
<gene>
    <name evidence="2" type="ORF">KO481_16585</name>
</gene>
<dbReference type="InterPro" id="IPR011009">
    <property type="entry name" value="Kinase-like_dom_sf"/>
</dbReference>
<name>A0ABS6AYM2_9NOCA</name>
<keyword evidence="3" id="KW-1185">Reference proteome</keyword>
<reference evidence="2 3" key="1">
    <citation type="submission" date="2021-06" db="EMBL/GenBank/DDBJ databases">
        <title>Actinomycetes sequencing.</title>
        <authorList>
            <person name="Shan Q."/>
        </authorList>
    </citation>
    <scope>NUCLEOTIDE SEQUENCE [LARGE SCALE GENOMIC DNA]</scope>
    <source>
        <strain evidence="2 3">NEAU-G5</strain>
    </source>
</reference>
<dbReference type="Proteomes" id="UP000733379">
    <property type="component" value="Unassembled WGS sequence"/>
</dbReference>
<accession>A0ABS6AYM2</accession>
<dbReference type="EMBL" id="JAHKNI010000005">
    <property type="protein sequence ID" value="MBU3063139.1"/>
    <property type="molecule type" value="Genomic_DNA"/>
</dbReference>
<organism evidence="2 3">
    <name type="scientific">Nocardia albiluteola</name>
    <dbReference type="NCBI Taxonomy" id="2842303"/>
    <lineage>
        <taxon>Bacteria</taxon>
        <taxon>Bacillati</taxon>
        <taxon>Actinomycetota</taxon>
        <taxon>Actinomycetes</taxon>
        <taxon>Mycobacteriales</taxon>
        <taxon>Nocardiaceae</taxon>
        <taxon>Nocardia</taxon>
    </lineage>
</organism>
<dbReference type="SUPFAM" id="SSF56112">
    <property type="entry name" value="Protein kinase-like (PK-like)"/>
    <property type="match status" value="1"/>
</dbReference>
<protein>
    <submittedName>
        <fullName evidence="2">Aminoglycoside phosphotransferase family protein</fullName>
    </submittedName>
</protein>
<feature type="domain" description="Aminoglycoside phosphotransferase" evidence="1">
    <location>
        <begin position="34"/>
        <end position="248"/>
    </location>
</feature>
<dbReference type="Gene3D" id="1.10.510.10">
    <property type="entry name" value="Transferase(Phosphotransferase) domain 1"/>
    <property type="match status" value="1"/>
</dbReference>
<sequence length="300" mass="32858">MNTDSGLPGWDALVAVCNAFGLDSPDGAILLHHRSNAVWLLPNSIVVRLSPDTELRRVRATAAITVTRWLASADLTVALPPLAGLQPVITGGAVATLWPYRPSDHPATATDLGVLIRRLHSAGDPPPTAPIPPYRPLRRLYEALNIDTGRINPALPNSDRIWLKDRADQLVAEFDSTDFPLGIGLIHGDAHSENAVLDHNGWVLIDWDNTAIGPRELDLISGLPDHFHETSSDRTQFAKAYGYDLLDWPGWVLLRDIAELHSVGSYIRLAPDKPSAAAELRRRVHSLRTGDRSVVWRAIG</sequence>
<proteinExistence type="predicted"/>
<evidence type="ECO:0000313" key="2">
    <source>
        <dbReference type="EMBL" id="MBU3063139.1"/>
    </source>
</evidence>
<evidence type="ECO:0000313" key="3">
    <source>
        <dbReference type="Proteomes" id="UP000733379"/>
    </source>
</evidence>
<dbReference type="InterPro" id="IPR002575">
    <property type="entry name" value="Aminoglycoside_PTrfase"/>
</dbReference>
<evidence type="ECO:0000259" key="1">
    <source>
        <dbReference type="Pfam" id="PF01636"/>
    </source>
</evidence>
<dbReference type="RefSeq" id="WP_215918059.1">
    <property type="nucleotide sequence ID" value="NZ_JAHKNI010000005.1"/>
</dbReference>
<comment type="caution">
    <text evidence="2">The sequence shown here is derived from an EMBL/GenBank/DDBJ whole genome shotgun (WGS) entry which is preliminary data.</text>
</comment>